<evidence type="ECO:0000259" key="16">
    <source>
        <dbReference type="PROSITE" id="PS50886"/>
    </source>
</evidence>
<evidence type="ECO:0000256" key="5">
    <source>
        <dbReference type="ARBA" id="ARBA00022555"/>
    </source>
</evidence>
<protein>
    <recommendedName>
        <fullName evidence="15">Tyrosine--tRNA ligase</fullName>
        <ecNumber evidence="15">6.1.1.1</ecNumber>
    </recommendedName>
    <alternativeName>
        <fullName evidence="15">Tyrosyl-tRNA synthetase</fullName>
    </alternativeName>
</protein>
<dbReference type="InterPro" id="IPR014729">
    <property type="entry name" value="Rossmann-like_a/b/a_fold"/>
</dbReference>
<keyword evidence="11 15" id="KW-0030">Aminoacyl-tRNA synthetase</keyword>
<comment type="subcellular location">
    <subcellularLocation>
        <location evidence="2">Cytoplasm</location>
    </subcellularLocation>
    <subcellularLocation>
        <location evidence="1">Nucleus</location>
    </subcellularLocation>
</comment>
<dbReference type="AlphaFoldDB" id="A0A196SFQ4"/>
<evidence type="ECO:0000313" key="17">
    <source>
        <dbReference type="EMBL" id="OAO14804.1"/>
    </source>
</evidence>
<dbReference type="Pfam" id="PF00579">
    <property type="entry name" value="tRNA-synt_1b"/>
    <property type="match status" value="1"/>
</dbReference>
<dbReference type="STRING" id="478820.A0A196SFQ4"/>
<dbReference type="FunFam" id="1.10.240.10:FF:000011">
    <property type="entry name" value="Tyrosine--tRNA ligase"/>
    <property type="match status" value="1"/>
</dbReference>
<dbReference type="EMBL" id="LXWW01000210">
    <property type="protein sequence ID" value="OAO14804.1"/>
    <property type="molecule type" value="Genomic_DNA"/>
</dbReference>
<comment type="catalytic activity">
    <reaction evidence="13">
        <text>tRNA(Tyr) + L-tyrosine + ATP = L-tyrosyl-tRNA(Tyr) + AMP + diphosphate + H(+)</text>
        <dbReference type="Rhea" id="RHEA:10220"/>
        <dbReference type="Rhea" id="RHEA-COMP:9706"/>
        <dbReference type="Rhea" id="RHEA-COMP:9707"/>
        <dbReference type="ChEBI" id="CHEBI:15378"/>
        <dbReference type="ChEBI" id="CHEBI:30616"/>
        <dbReference type="ChEBI" id="CHEBI:33019"/>
        <dbReference type="ChEBI" id="CHEBI:58315"/>
        <dbReference type="ChEBI" id="CHEBI:78442"/>
        <dbReference type="ChEBI" id="CHEBI:78536"/>
        <dbReference type="ChEBI" id="CHEBI:456215"/>
        <dbReference type="EC" id="6.1.1.1"/>
    </reaction>
    <physiologicalReaction direction="left-to-right" evidence="13">
        <dbReference type="Rhea" id="RHEA:10221"/>
    </physiologicalReaction>
</comment>
<comment type="caution">
    <text evidence="17">The sequence shown here is derived from an EMBL/GenBank/DDBJ whole genome shotgun (WGS) entry which is preliminary data.</text>
</comment>
<evidence type="ECO:0000256" key="2">
    <source>
        <dbReference type="ARBA" id="ARBA00004496"/>
    </source>
</evidence>
<keyword evidence="10 15" id="KW-0648">Protein biosynthesis</keyword>
<keyword evidence="5 14" id="KW-0820">tRNA-binding</keyword>
<dbReference type="InterPro" id="IPR002547">
    <property type="entry name" value="tRNA-bd_dom"/>
</dbReference>
<evidence type="ECO:0000256" key="11">
    <source>
        <dbReference type="ARBA" id="ARBA00023146"/>
    </source>
</evidence>
<dbReference type="PRINTS" id="PR01040">
    <property type="entry name" value="TRNASYNTHTYR"/>
</dbReference>
<evidence type="ECO:0000313" key="18">
    <source>
        <dbReference type="Proteomes" id="UP000078348"/>
    </source>
</evidence>
<evidence type="ECO:0000256" key="13">
    <source>
        <dbReference type="ARBA" id="ARBA00048400"/>
    </source>
</evidence>
<dbReference type="FunFam" id="3.40.50.620:FF:000040">
    <property type="entry name" value="Tyrosine--tRNA ligase"/>
    <property type="match status" value="1"/>
</dbReference>
<evidence type="ECO:0000256" key="14">
    <source>
        <dbReference type="PROSITE-ProRule" id="PRU00209"/>
    </source>
</evidence>
<evidence type="ECO:0000256" key="15">
    <source>
        <dbReference type="RuleBase" id="RU361234"/>
    </source>
</evidence>
<dbReference type="InterPro" id="IPR050489">
    <property type="entry name" value="Tyr-tRNA_synthase"/>
</dbReference>
<dbReference type="SUPFAM" id="SSF50249">
    <property type="entry name" value="Nucleic acid-binding proteins"/>
    <property type="match status" value="1"/>
</dbReference>
<evidence type="ECO:0000256" key="9">
    <source>
        <dbReference type="ARBA" id="ARBA00022884"/>
    </source>
</evidence>
<dbReference type="Proteomes" id="UP000078348">
    <property type="component" value="Unassembled WGS sequence"/>
</dbReference>
<evidence type="ECO:0000256" key="12">
    <source>
        <dbReference type="ARBA" id="ARBA00023242"/>
    </source>
</evidence>
<dbReference type="InterPro" id="IPR012340">
    <property type="entry name" value="NA-bd_OB-fold"/>
</dbReference>
<evidence type="ECO:0000256" key="7">
    <source>
        <dbReference type="ARBA" id="ARBA00022741"/>
    </source>
</evidence>
<dbReference type="Gene3D" id="2.40.50.140">
    <property type="entry name" value="Nucleic acid-binding proteins"/>
    <property type="match status" value="1"/>
</dbReference>
<dbReference type="GO" id="GO:0004831">
    <property type="term" value="F:tyrosine-tRNA ligase activity"/>
    <property type="evidence" value="ECO:0007669"/>
    <property type="project" value="UniProtKB-EC"/>
</dbReference>
<dbReference type="PANTHER" id="PTHR46264">
    <property type="entry name" value="TYROSINE-TRNA LIGASE"/>
    <property type="match status" value="1"/>
</dbReference>
<keyword evidence="9 14" id="KW-0694">RNA-binding</keyword>
<dbReference type="GO" id="GO:0005524">
    <property type="term" value="F:ATP binding"/>
    <property type="evidence" value="ECO:0007669"/>
    <property type="project" value="UniProtKB-KW"/>
</dbReference>
<keyword evidence="8 15" id="KW-0067">ATP-binding</keyword>
<keyword evidence="18" id="KW-1185">Reference proteome</keyword>
<evidence type="ECO:0000256" key="4">
    <source>
        <dbReference type="ARBA" id="ARBA00022490"/>
    </source>
</evidence>
<dbReference type="EC" id="6.1.1.1" evidence="15"/>
<dbReference type="SUPFAM" id="SSF52374">
    <property type="entry name" value="Nucleotidylyl transferase"/>
    <property type="match status" value="1"/>
</dbReference>
<evidence type="ECO:0000256" key="1">
    <source>
        <dbReference type="ARBA" id="ARBA00004123"/>
    </source>
</evidence>
<comment type="similarity">
    <text evidence="3 15">Belongs to the class-I aminoacyl-tRNA synthetase family.</text>
</comment>
<dbReference type="GO" id="GO:0000049">
    <property type="term" value="F:tRNA binding"/>
    <property type="evidence" value="ECO:0007669"/>
    <property type="project" value="UniProtKB-UniRule"/>
</dbReference>
<dbReference type="Pfam" id="PF01588">
    <property type="entry name" value="tRNA_bind"/>
    <property type="match status" value="1"/>
</dbReference>
<dbReference type="GO" id="GO:0005634">
    <property type="term" value="C:nucleus"/>
    <property type="evidence" value="ECO:0007669"/>
    <property type="project" value="UniProtKB-SubCell"/>
</dbReference>
<dbReference type="CDD" id="cd00805">
    <property type="entry name" value="TyrRS_core"/>
    <property type="match status" value="1"/>
</dbReference>
<dbReference type="NCBIfam" id="NF006330">
    <property type="entry name" value="PRK08560.1"/>
    <property type="match status" value="1"/>
</dbReference>
<evidence type="ECO:0000256" key="3">
    <source>
        <dbReference type="ARBA" id="ARBA00005594"/>
    </source>
</evidence>
<keyword evidence="6 15" id="KW-0436">Ligase</keyword>
<sequence length="537" mass="60554">MDKRSTVARKIDLTKTLTPEEKFEIITRNLQEVDGAEELKEILKTRDLKIYWGTSPTGRPHIGYLVPMSKIGDFLIAGCEVTILFANLHAYLDNMKSTWELLEFRTTYYQRVIKAMMCSLGIPIDKLKFVTGTEYQLKADYTLDMYRLSSLVTEHDAIKAGAEVVKQVANPKISGILYPELQALDEEYLHVDAQFGGTDQRKIFMFAKKYLPKIGYGSRIHLMNPMVPGLVGDKMSSSEENSKIDLIDDEKAVLKKIRTAFCEPGNVEKNGVLSFAKMVLFNVIELPFVVNRPEKYGGKQVFNTPEEMEEAYKKQELSPQDLKEAVAAYLNAILEPIRRDFQDDASRELVFKAYGTKLKAADEKVATEAVPPVCRLGFKVGEITKIWEMEGKDSIYCEEIDVGEEKPRSVMSGLRAFFSKEELLHRKVVVITNLKPRRVGTFVSEGMVICAENEDHSVVELVEPPADAKVGEWIQFEGLPEVKPDEEVNPNRKTSPWGKCQEFLAVNEEGVAAFKTNAFITSAGKCTVKSLKNVKLC</sequence>
<dbReference type="NCBIfam" id="TIGR00234">
    <property type="entry name" value="tyrS"/>
    <property type="match status" value="1"/>
</dbReference>
<dbReference type="GO" id="GO:0006437">
    <property type="term" value="P:tyrosyl-tRNA aminoacylation"/>
    <property type="evidence" value="ECO:0007669"/>
    <property type="project" value="InterPro"/>
</dbReference>
<proteinExistence type="inferred from homology"/>
<dbReference type="InterPro" id="IPR002307">
    <property type="entry name" value="Tyr-tRNA-ligase"/>
</dbReference>
<evidence type="ECO:0000256" key="8">
    <source>
        <dbReference type="ARBA" id="ARBA00022840"/>
    </source>
</evidence>
<dbReference type="PROSITE" id="PS50886">
    <property type="entry name" value="TRBD"/>
    <property type="match status" value="1"/>
</dbReference>
<feature type="domain" description="TRNA-binding" evidence="16">
    <location>
        <begin position="372"/>
        <end position="475"/>
    </location>
</feature>
<evidence type="ECO:0000256" key="6">
    <source>
        <dbReference type="ARBA" id="ARBA00022598"/>
    </source>
</evidence>
<keyword evidence="12" id="KW-0539">Nucleus</keyword>
<keyword evidence="7 15" id="KW-0547">Nucleotide-binding</keyword>
<reference evidence="17 18" key="1">
    <citation type="submission" date="2016-05" db="EMBL/GenBank/DDBJ databases">
        <title>Nuclear genome of Blastocystis sp. subtype 1 NandII.</title>
        <authorList>
            <person name="Gentekaki E."/>
            <person name="Curtis B."/>
            <person name="Stairs C."/>
            <person name="Eme L."/>
            <person name="Herman E."/>
            <person name="Klimes V."/>
            <person name="Arias M.C."/>
            <person name="Elias M."/>
            <person name="Hilliou F."/>
            <person name="Klute M."/>
            <person name="Malik S.-B."/>
            <person name="Pightling A."/>
            <person name="Rachubinski R."/>
            <person name="Salas D."/>
            <person name="Schlacht A."/>
            <person name="Suga H."/>
            <person name="Archibald J."/>
            <person name="Ball S.G."/>
            <person name="Clark G."/>
            <person name="Dacks J."/>
            <person name="Van Der Giezen M."/>
            <person name="Tsaousis A."/>
            <person name="Roger A."/>
        </authorList>
    </citation>
    <scope>NUCLEOTIDE SEQUENCE [LARGE SCALE GENOMIC DNA]</scope>
    <source>
        <strain evidence="18">ATCC 50177 / NandII</strain>
    </source>
</reference>
<dbReference type="Gene3D" id="1.10.240.10">
    <property type="entry name" value="Tyrosyl-Transfer RNA Synthetase"/>
    <property type="match status" value="1"/>
</dbReference>
<dbReference type="Gene3D" id="3.40.50.620">
    <property type="entry name" value="HUPs"/>
    <property type="match status" value="1"/>
</dbReference>
<organism evidence="17 18">
    <name type="scientific">Blastocystis sp. subtype 1 (strain ATCC 50177 / NandII)</name>
    <dbReference type="NCBI Taxonomy" id="478820"/>
    <lineage>
        <taxon>Eukaryota</taxon>
        <taxon>Sar</taxon>
        <taxon>Stramenopiles</taxon>
        <taxon>Bigyra</taxon>
        <taxon>Opalozoa</taxon>
        <taxon>Opalinata</taxon>
        <taxon>Blastocystidae</taxon>
        <taxon>Blastocystis</taxon>
    </lineage>
</organism>
<evidence type="ECO:0000256" key="10">
    <source>
        <dbReference type="ARBA" id="ARBA00022917"/>
    </source>
</evidence>
<dbReference type="PANTHER" id="PTHR46264:SF4">
    <property type="entry name" value="TYROSINE--TRNA LIGASE, CYTOPLASMIC"/>
    <property type="match status" value="1"/>
</dbReference>
<dbReference type="GO" id="GO:0005737">
    <property type="term" value="C:cytoplasm"/>
    <property type="evidence" value="ECO:0007669"/>
    <property type="project" value="UniProtKB-SubCell"/>
</dbReference>
<accession>A0A196SFQ4</accession>
<dbReference type="OrthoDB" id="19141at2759"/>
<dbReference type="InterPro" id="IPR002305">
    <property type="entry name" value="aa-tRNA-synth_Ic"/>
</dbReference>
<keyword evidence="4" id="KW-0963">Cytoplasm</keyword>
<dbReference type="CDD" id="cd02799">
    <property type="entry name" value="tRNA_bind_EMAP-II_like"/>
    <property type="match status" value="1"/>
</dbReference>
<gene>
    <name evidence="17" type="ORF">AV274_3508</name>
</gene>
<name>A0A196SFQ4_BLAHN</name>